<sequence length="124" mass="13441">MLLTILGSSRGKKAKLRRQFLLSGLTLAMTVGANSTSVFAQEANVSKSAADIGTPVTLNCDTRLNYFQPDDCSVGEGEQTFLQIPTETIRIHSSQTKSCLLKISGNGIHSFSEDYITCLEIPLE</sequence>
<evidence type="ECO:0000313" key="2">
    <source>
        <dbReference type="EMBL" id="MCC5603805.1"/>
    </source>
</evidence>
<keyword evidence="1" id="KW-0732">Signal</keyword>
<gene>
    <name evidence="2" type="ORF">LC586_32705</name>
</gene>
<evidence type="ECO:0000256" key="1">
    <source>
        <dbReference type="SAM" id="SignalP"/>
    </source>
</evidence>
<reference evidence="2 3" key="1">
    <citation type="journal article" date="2021" name="Microorganisms">
        <title>Genome Evolution of Filamentous Cyanobacterium Nostoc Species: From Facultative Symbiosis to Free Living.</title>
        <authorList>
            <person name="Huo D."/>
            <person name="Li H."/>
            <person name="Cai F."/>
            <person name="Guo X."/>
            <person name="Qiao Z."/>
            <person name="Wang W."/>
            <person name="Yu G."/>
            <person name="Li R."/>
        </authorList>
    </citation>
    <scope>NUCLEOTIDE SEQUENCE [LARGE SCALE GENOMIC DNA]</scope>
    <source>
        <strain evidence="2 3">CHAB 5714</strain>
    </source>
</reference>
<accession>A0ABS8IHR1</accession>
<keyword evidence="3" id="KW-1185">Reference proteome</keyword>
<feature type="chain" id="PRO_5045286250" evidence="1">
    <location>
        <begin position="41"/>
        <end position="124"/>
    </location>
</feature>
<dbReference type="EMBL" id="JAIVFQ010000093">
    <property type="protein sequence ID" value="MCC5603805.1"/>
    <property type="molecule type" value="Genomic_DNA"/>
</dbReference>
<name>A0ABS8IHR1_9NOSO</name>
<comment type="caution">
    <text evidence="2">The sequence shown here is derived from an EMBL/GenBank/DDBJ whole genome shotgun (WGS) entry which is preliminary data.</text>
</comment>
<dbReference type="RefSeq" id="WP_229489593.1">
    <property type="nucleotide sequence ID" value="NZ_JAIVFQ010000093.1"/>
</dbReference>
<organism evidence="2 3">
    <name type="scientific">Nostoc favosum CHAB5714</name>
    <dbReference type="NCBI Taxonomy" id="2780399"/>
    <lineage>
        <taxon>Bacteria</taxon>
        <taxon>Bacillati</taxon>
        <taxon>Cyanobacteriota</taxon>
        <taxon>Cyanophyceae</taxon>
        <taxon>Nostocales</taxon>
        <taxon>Nostocaceae</taxon>
        <taxon>Nostoc</taxon>
        <taxon>Nostoc favosum</taxon>
    </lineage>
</organism>
<protein>
    <submittedName>
        <fullName evidence="2">Uncharacterized protein</fullName>
    </submittedName>
</protein>
<evidence type="ECO:0000313" key="3">
    <source>
        <dbReference type="Proteomes" id="UP001199525"/>
    </source>
</evidence>
<proteinExistence type="predicted"/>
<dbReference type="Proteomes" id="UP001199525">
    <property type="component" value="Unassembled WGS sequence"/>
</dbReference>
<feature type="signal peptide" evidence="1">
    <location>
        <begin position="1"/>
        <end position="40"/>
    </location>
</feature>